<dbReference type="Pfam" id="PF03803">
    <property type="entry name" value="Scramblase"/>
    <property type="match status" value="2"/>
</dbReference>
<feature type="compositionally biased region" description="Polar residues" evidence="2">
    <location>
        <begin position="484"/>
        <end position="494"/>
    </location>
</feature>
<reference evidence="3" key="1">
    <citation type="submission" date="2021-03" db="EMBL/GenBank/DDBJ databases">
        <title>Comparative genomics and phylogenomic investigation of the class Geoglossomycetes provide insights into ecological specialization and systematics.</title>
        <authorList>
            <person name="Melie T."/>
            <person name="Pirro S."/>
            <person name="Miller A.N."/>
            <person name="Quandt A."/>
        </authorList>
    </citation>
    <scope>NUCLEOTIDE SEQUENCE</scope>
    <source>
        <strain evidence="3">CAQ_001_2017</strain>
    </source>
</reference>
<feature type="region of interest" description="Disordered" evidence="2">
    <location>
        <begin position="474"/>
        <end position="540"/>
    </location>
</feature>
<feature type="compositionally biased region" description="Polar residues" evidence="2">
    <location>
        <begin position="197"/>
        <end position="206"/>
    </location>
</feature>
<evidence type="ECO:0000256" key="1">
    <source>
        <dbReference type="ARBA" id="ARBA00005350"/>
    </source>
</evidence>
<dbReference type="Proteomes" id="UP000750711">
    <property type="component" value="Unassembled WGS sequence"/>
</dbReference>
<feature type="region of interest" description="Disordered" evidence="2">
    <location>
        <begin position="18"/>
        <end position="91"/>
    </location>
</feature>
<feature type="compositionally biased region" description="Polar residues" evidence="2">
    <location>
        <begin position="56"/>
        <end position="70"/>
    </location>
</feature>
<organism evidence="3 4">
    <name type="scientific">Trichoglossum hirsutum</name>
    <dbReference type="NCBI Taxonomy" id="265104"/>
    <lineage>
        <taxon>Eukaryota</taxon>
        <taxon>Fungi</taxon>
        <taxon>Dikarya</taxon>
        <taxon>Ascomycota</taxon>
        <taxon>Pezizomycotina</taxon>
        <taxon>Geoglossomycetes</taxon>
        <taxon>Geoglossales</taxon>
        <taxon>Geoglossaceae</taxon>
        <taxon>Trichoglossum</taxon>
    </lineage>
</organism>
<dbReference type="GO" id="GO:0005886">
    <property type="term" value="C:plasma membrane"/>
    <property type="evidence" value="ECO:0007669"/>
    <property type="project" value="TreeGrafter"/>
</dbReference>
<keyword evidence="4" id="KW-1185">Reference proteome</keyword>
<protein>
    <recommendedName>
        <fullName evidence="5">Scramblase family protein</fullName>
    </recommendedName>
</protein>
<evidence type="ECO:0000256" key="2">
    <source>
        <dbReference type="SAM" id="MobiDB-lite"/>
    </source>
</evidence>
<feature type="region of interest" description="Disordered" evidence="2">
    <location>
        <begin position="264"/>
        <end position="287"/>
    </location>
</feature>
<dbReference type="EMBL" id="JAGHQM010000053">
    <property type="protein sequence ID" value="KAH0565876.1"/>
    <property type="molecule type" value="Genomic_DNA"/>
</dbReference>
<feature type="region of interest" description="Disordered" evidence="2">
    <location>
        <begin position="196"/>
        <end position="233"/>
    </location>
</feature>
<accession>A0A9P8RTD4</accession>
<name>A0A9P8RTD4_9PEZI</name>
<dbReference type="PANTHER" id="PTHR23248">
    <property type="entry name" value="PHOSPHOLIPID SCRAMBLASE-RELATED"/>
    <property type="match status" value="1"/>
</dbReference>
<feature type="compositionally biased region" description="Polar residues" evidence="2">
    <location>
        <begin position="215"/>
        <end position="230"/>
    </location>
</feature>
<dbReference type="InterPro" id="IPR005552">
    <property type="entry name" value="Scramblase"/>
</dbReference>
<sequence length="540" mass="58390">MLLRRLRPPCLQVHHSVAYSSIPRHDPHSPRNTVPKRNQPSRILVPSGRRHPSPEGQGQNTNAVSEALQQTEDRDNSLLSPVHIPEDPNGVLRETHPAADILANSAIVIQRRLELMNVMIGFEQANRYVIMDPQGNHIGYMAEQETGIANMLARQWFRTHRSFTTYVFDKYEREVLRFHRPFSWISSRVRVYDPLGPNSSSHTSSRALRGAASTPPVSQDNRSSTETSPLSLPDMRIIGEAQQQWAPLRRKYNLFLFRPTAERDLSSRPPSAADTPLTSPQKVQVLPGGDRGEFTQFAYVDEPFLSWDFSLLTADSKLMGSVNRNFSGFAREIFTDTGIYALRMDAAGLADEPKHLISKTGMTYPIAHDKSNPGMTLDQRAVMLATAVSVDFDYFSRLSTGGGVGFFPIWFPGGGEAVAEGAAAEGATAGGATGAGAVSNATKGGVAGAGGVGEGALAGGAALGGYEGLQRGVYGGGSSPAPDQVSSNPENPESNLDRSPPGYPGEGEEIWSDEPNLWGDSREDGQGGEDGEDGDWGDLF</sequence>
<evidence type="ECO:0000313" key="3">
    <source>
        <dbReference type="EMBL" id="KAH0565876.1"/>
    </source>
</evidence>
<dbReference type="GO" id="GO:0017128">
    <property type="term" value="F:phospholipid scramblase activity"/>
    <property type="evidence" value="ECO:0007669"/>
    <property type="project" value="InterPro"/>
</dbReference>
<feature type="compositionally biased region" description="Acidic residues" evidence="2">
    <location>
        <begin position="526"/>
        <end position="540"/>
    </location>
</feature>
<dbReference type="PANTHER" id="PTHR23248:SF9">
    <property type="entry name" value="PHOSPHOLIPID SCRAMBLASE"/>
    <property type="match status" value="1"/>
</dbReference>
<evidence type="ECO:0000313" key="4">
    <source>
        <dbReference type="Proteomes" id="UP000750711"/>
    </source>
</evidence>
<proteinExistence type="inferred from homology"/>
<dbReference type="AlphaFoldDB" id="A0A9P8RTD4"/>
<comment type="similarity">
    <text evidence="1">Belongs to the phospholipid scramblase family.</text>
</comment>
<feature type="compositionally biased region" description="Polar residues" evidence="2">
    <location>
        <begin position="30"/>
        <end position="41"/>
    </location>
</feature>
<gene>
    <name evidence="3" type="ORF">GP486_000733</name>
</gene>
<comment type="caution">
    <text evidence="3">The sequence shown here is derived from an EMBL/GenBank/DDBJ whole genome shotgun (WGS) entry which is preliminary data.</text>
</comment>
<evidence type="ECO:0008006" key="5">
    <source>
        <dbReference type="Google" id="ProtNLM"/>
    </source>
</evidence>